<gene>
    <name evidence="3" type="ORF">FisN_18Hh184</name>
</gene>
<comment type="caution">
    <text evidence="3">The sequence shown here is derived from an EMBL/GenBank/DDBJ whole genome shotgun (WGS) entry which is preliminary data.</text>
</comment>
<evidence type="ECO:0000256" key="1">
    <source>
        <dbReference type="SAM" id="MobiDB-lite"/>
    </source>
</evidence>
<keyword evidence="2" id="KW-0732">Signal</keyword>
<protein>
    <submittedName>
        <fullName evidence="3">Uncharacterized protein</fullName>
    </submittedName>
</protein>
<dbReference type="Proteomes" id="UP000198406">
    <property type="component" value="Unassembled WGS sequence"/>
</dbReference>
<accession>A0A1Z5JVA2</accession>
<feature type="chain" id="PRO_5013187674" evidence="2">
    <location>
        <begin position="18"/>
        <end position="410"/>
    </location>
</feature>
<feature type="signal peptide" evidence="2">
    <location>
        <begin position="1"/>
        <end position="17"/>
    </location>
</feature>
<organism evidence="3 4">
    <name type="scientific">Fistulifera solaris</name>
    <name type="common">Oleaginous diatom</name>
    <dbReference type="NCBI Taxonomy" id="1519565"/>
    <lineage>
        <taxon>Eukaryota</taxon>
        <taxon>Sar</taxon>
        <taxon>Stramenopiles</taxon>
        <taxon>Ochrophyta</taxon>
        <taxon>Bacillariophyta</taxon>
        <taxon>Bacillariophyceae</taxon>
        <taxon>Bacillariophycidae</taxon>
        <taxon>Naviculales</taxon>
        <taxon>Naviculaceae</taxon>
        <taxon>Fistulifera</taxon>
    </lineage>
</organism>
<proteinExistence type="predicted"/>
<dbReference type="EMBL" id="BDSP01000123">
    <property type="protein sequence ID" value="GAX17973.1"/>
    <property type="molecule type" value="Genomic_DNA"/>
</dbReference>
<evidence type="ECO:0000313" key="4">
    <source>
        <dbReference type="Proteomes" id="UP000198406"/>
    </source>
</evidence>
<sequence>MKLVLSLLAGLVSLTQARLNVATTVQQQEAEMATELGRKKKTNQGWHNLIHVTFTMDHFKSFDEPGEFNKKVAVGAFNRAFEQAFEGMSMDWDFIDSLIPVPEPEYLSKDLSYARPHSKRPQPKPKNNPRHTNTWTIYYGSIHGDATCRLCPNDFLGSGASGESFSNFLRDQAKWDEVGKLFCMELKGTGIENFEDIKNCAFTVGYVGDNEMELMESSATAALASDVLKDVSGSTNAIVTAYRIHPSAVLDMEVLEKAFTVAYNNVFEDRDFVVEGVQLLRQIVADEMAVGQSSVRVHDNEIAISAFDEEDDAGDDDSDSEGADSEDADDDDDSDDVEFLTAMYWLKVDWTCKGSTCSADDMLPGVFLQNTPDISRHTILESYLCHNLREFGDASFADVEGCDIMFLVGA</sequence>
<name>A0A1Z5JVA2_FISSO</name>
<feature type="region of interest" description="Disordered" evidence="1">
    <location>
        <begin position="306"/>
        <end position="334"/>
    </location>
</feature>
<keyword evidence="4" id="KW-1185">Reference proteome</keyword>
<evidence type="ECO:0000256" key="2">
    <source>
        <dbReference type="SAM" id="SignalP"/>
    </source>
</evidence>
<feature type="compositionally biased region" description="Basic residues" evidence="1">
    <location>
        <begin position="116"/>
        <end position="129"/>
    </location>
</feature>
<feature type="compositionally biased region" description="Acidic residues" evidence="1">
    <location>
        <begin position="307"/>
        <end position="334"/>
    </location>
</feature>
<feature type="region of interest" description="Disordered" evidence="1">
    <location>
        <begin position="112"/>
        <end position="131"/>
    </location>
</feature>
<dbReference type="InParanoid" id="A0A1Z5JVA2"/>
<reference evidence="3 4" key="1">
    <citation type="journal article" date="2015" name="Plant Cell">
        <title>Oil accumulation by the oleaginous diatom Fistulifera solaris as revealed by the genome and transcriptome.</title>
        <authorList>
            <person name="Tanaka T."/>
            <person name="Maeda Y."/>
            <person name="Veluchamy A."/>
            <person name="Tanaka M."/>
            <person name="Abida H."/>
            <person name="Marechal E."/>
            <person name="Bowler C."/>
            <person name="Muto M."/>
            <person name="Sunaga Y."/>
            <person name="Tanaka M."/>
            <person name="Yoshino T."/>
            <person name="Taniguchi T."/>
            <person name="Fukuda Y."/>
            <person name="Nemoto M."/>
            <person name="Matsumoto M."/>
            <person name="Wong P.S."/>
            <person name="Aburatani S."/>
            <person name="Fujibuchi W."/>
        </authorList>
    </citation>
    <scope>NUCLEOTIDE SEQUENCE [LARGE SCALE GENOMIC DNA]</scope>
    <source>
        <strain evidence="3 4">JPCC DA0580</strain>
    </source>
</reference>
<dbReference type="AlphaFoldDB" id="A0A1Z5JVA2"/>
<evidence type="ECO:0000313" key="3">
    <source>
        <dbReference type="EMBL" id="GAX17973.1"/>
    </source>
</evidence>